<evidence type="ECO:0000313" key="2">
    <source>
        <dbReference type="Proteomes" id="UP001056120"/>
    </source>
</evidence>
<dbReference type="EMBL" id="CM042044">
    <property type="protein sequence ID" value="KAI3688089.1"/>
    <property type="molecule type" value="Genomic_DNA"/>
</dbReference>
<keyword evidence="2" id="KW-1185">Reference proteome</keyword>
<dbReference type="Proteomes" id="UP001056120">
    <property type="component" value="Linkage Group LG27"/>
</dbReference>
<gene>
    <name evidence="1" type="ORF">L1987_81797</name>
</gene>
<name>A0ACB8YT20_9ASTR</name>
<reference evidence="2" key="1">
    <citation type="journal article" date="2022" name="Mol. Ecol. Resour.">
        <title>The genomes of chicory, endive, great burdock and yacon provide insights into Asteraceae palaeo-polyploidization history and plant inulin production.</title>
        <authorList>
            <person name="Fan W."/>
            <person name="Wang S."/>
            <person name="Wang H."/>
            <person name="Wang A."/>
            <person name="Jiang F."/>
            <person name="Liu H."/>
            <person name="Zhao H."/>
            <person name="Xu D."/>
            <person name="Zhang Y."/>
        </authorList>
    </citation>
    <scope>NUCLEOTIDE SEQUENCE [LARGE SCALE GENOMIC DNA]</scope>
    <source>
        <strain evidence="2">cv. Yunnan</strain>
    </source>
</reference>
<proteinExistence type="predicted"/>
<accession>A0ACB8YT20</accession>
<comment type="caution">
    <text evidence="1">The sequence shown here is derived from an EMBL/GenBank/DDBJ whole genome shotgun (WGS) entry which is preliminary data.</text>
</comment>
<organism evidence="1 2">
    <name type="scientific">Smallanthus sonchifolius</name>
    <dbReference type="NCBI Taxonomy" id="185202"/>
    <lineage>
        <taxon>Eukaryota</taxon>
        <taxon>Viridiplantae</taxon>
        <taxon>Streptophyta</taxon>
        <taxon>Embryophyta</taxon>
        <taxon>Tracheophyta</taxon>
        <taxon>Spermatophyta</taxon>
        <taxon>Magnoliopsida</taxon>
        <taxon>eudicotyledons</taxon>
        <taxon>Gunneridae</taxon>
        <taxon>Pentapetalae</taxon>
        <taxon>asterids</taxon>
        <taxon>campanulids</taxon>
        <taxon>Asterales</taxon>
        <taxon>Asteraceae</taxon>
        <taxon>Asteroideae</taxon>
        <taxon>Heliantheae alliance</taxon>
        <taxon>Millerieae</taxon>
        <taxon>Smallanthus</taxon>
    </lineage>
</organism>
<reference evidence="1 2" key="2">
    <citation type="journal article" date="2022" name="Mol. Ecol. Resour.">
        <title>The genomes of chicory, endive, great burdock and yacon provide insights into Asteraceae paleo-polyploidization history and plant inulin production.</title>
        <authorList>
            <person name="Fan W."/>
            <person name="Wang S."/>
            <person name="Wang H."/>
            <person name="Wang A."/>
            <person name="Jiang F."/>
            <person name="Liu H."/>
            <person name="Zhao H."/>
            <person name="Xu D."/>
            <person name="Zhang Y."/>
        </authorList>
    </citation>
    <scope>NUCLEOTIDE SEQUENCE [LARGE SCALE GENOMIC DNA]</scope>
    <source>
        <strain evidence="2">cv. Yunnan</strain>
        <tissue evidence="1">Leaves</tissue>
    </source>
</reference>
<protein>
    <submittedName>
        <fullName evidence="1">Uncharacterized protein</fullName>
    </submittedName>
</protein>
<evidence type="ECO:0000313" key="1">
    <source>
        <dbReference type="EMBL" id="KAI3688089.1"/>
    </source>
</evidence>
<sequence length="69" mass="7769">MLKQRTWLLCLASEICMFNVLGGNDELGFELPMFLAPFKDSAHGLCFGTDCVNRILLDSSFRARRGTKL</sequence>